<dbReference type="AlphaFoldDB" id="A0A1H2ZWN7"/>
<evidence type="ECO:0000313" key="3">
    <source>
        <dbReference type="Proteomes" id="UP000243778"/>
    </source>
</evidence>
<accession>A0A1H2ZWN7</accession>
<dbReference type="Proteomes" id="UP000243778">
    <property type="component" value="Unassembled WGS sequence"/>
</dbReference>
<organism evidence="2 3">
    <name type="scientific">Pseudomonas kuykendallii</name>
    <dbReference type="NCBI Taxonomy" id="1007099"/>
    <lineage>
        <taxon>Bacteria</taxon>
        <taxon>Pseudomonadati</taxon>
        <taxon>Pseudomonadota</taxon>
        <taxon>Gammaproteobacteria</taxon>
        <taxon>Pseudomonadales</taxon>
        <taxon>Pseudomonadaceae</taxon>
        <taxon>Pseudomonas</taxon>
    </lineage>
</organism>
<protein>
    <submittedName>
        <fullName evidence="2">Regulator RcnB of Ni and Co efflux</fullName>
    </submittedName>
</protein>
<keyword evidence="3" id="KW-1185">Reference proteome</keyword>
<proteinExistence type="predicted"/>
<gene>
    <name evidence="2" type="ORF">SAMN05216287_2478</name>
</gene>
<evidence type="ECO:0000256" key="1">
    <source>
        <dbReference type="SAM" id="MobiDB-lite"/>
    </source>
</evidence>
<name>A0A1H2ZWN7_9PSED</name>
<reference evidence="3" key="1">
    <citation type="submission" date="2016-10" db="EMBL/GenBank/DDBJ databases">
        <authorList>
            <person name="Varghese N."/>
            <person name="Submissions S."/>
        </authorList>
    </citation>
    <scope>NUCLEOTIDE SEQUENCE [LARGE SCALE GENOMIC DNA]</scope>
    <source>
        <strain evidence="3">NRRL B-59562</strain>
    </source>
</reference>
<dbReference type="InterPro" id="IPR024572">
    <property type="entry name" value="RcnB"/>
</dbReference>
<dbReference type="STRING" id="1007099.SAMN05216287_2478"/>
<evidence type="ECO:0000313" key="2">
    <source>
        <dbReference type="EMBL" id="SDX21737.1"/>
    </source>
</evidence>
<dbReference type="Gene3D" id="3.10.450.160">
    <property type="entry name" value="inner membrane protein cigr"/>
    <property type="match status" value="1"/>
</dbReference>
<dbReference type="EMBL" id="FNNU01000003">
    <property type="protein sequence ID" value="SDX21737.1"/>
    <property type="molecule type" value="Genomic_DNA"/>
</dbReference>
<dbReference type="Pfam" id="PF11776">
    <property type="entry name" value="RcnB"/>
    <property type="match status" value="1"/>
</dbReference>
<feature type="region of interest" description="Disordered" evidence="1">
    <location>
        <begin position="97"/>
        <end position="123"/>
    </location>
</feature>
<dbReference type="NCBIfam" id="NF040487">
    <property type="entry name" value="T3SS_CigR_fam"/>
    <property type="match status" value="1"/>
</dbReference>
<sequence>MSRCNSLERSYFAAGRPPSAFLAACSSVYLRPATAAGGCVARNRKCFSPSAIQANREPGKRGESLENMQMPEFKTLLSVLLSVSLIGATPALLADPGGGKGNKHGKGAHNEQGAGGGWQGSPDIDSGGVRVILNDNRDYWSPGASLPPGIQKNLARGKPLPPGIAKKLDSRLLGRLPHYEGYEWQQVGTDLLLVTIATGVIYEVLRGVLD</sequence>